<dbReference type="EMBL" id="CAXDID020000055">
    <property type="protein sequence ID" value="CAL6007258.1"/>
    <property type="molecule type" value="Genomic_DNA"/>
</dbReference>
<keyword evidence="4" id="KW-1185">Reference proteome</keyword>
<name>A0AA86QHH2_9EUKA</name>
<evidence type="ECO:0000313" key="3">
    <source>
        <dbReference type="EMBL" id="CAL6007258.1"/>
    </source>
</evidence>
<accession>A0AA86QHH2</accession>
<protein>
    <submittedName>
        <fullName evidence="2">Uncharacterized protein</fullName>
    </submittedName>
</protein>
<organism evidence="2">
    <name type="scientific">Hexamita inflata</name>
    <dbReference type="NCBI Taxonomy" id="28002"/>
    <lineage>
        <taxon>Eukaryota</taxon>
        <taxon>Metamonada</taxon>
        <taxon>Diplomonadida</taxon>
        <taxon>Hexamitidae</taxon>
        <taxon>Hexamitinae</taxon>
        <taxon>Hexamita</taxon>
    </lineage>
</organism>
<reference evidence="3 4" key="2">
    <citation type="submission" date="2024-07" db="EMBL/GenBank/DDBJ databases">
        <authorList>
            <person name="Akdeniz Z."/>
        </authorList>
    </citation>
    <scope>NUCLEOTIDE SEQUENCE [LARGE SCALE GENOMIC DNA]</scope>
</reference>
<dbReference type="Proteomes" id="UP001642409">
    <property type="component" value="Unassembled WGS sequence"/>
</dbReference>
<sequence>MLKVEKSVVTTLNQQITGIFQSQKYILVSTSSELQLYDMEVNLRHQTQHNILSIAQTAYNNMFLVLTSKSLIVVKIKVKSMQIVEVSRIELTKQVSAMYGFLTHFILCADSELIYFYFESHERLIQLMASTSIDFPITNIVKISDEYKTEFFLLSKRGNYVLLPPFQLKADGQSLFCESTEEKLIQLDSRIKLLNVIQPDLEKQDFIGLTPSSVLRLTYQLEETSAVCPSDAIFYAQNKLFCAQNNTLTINTLEQKLKLVKKIQTDLRIERVHVDSDIMNVVVAGKSEFQSIKVRNVNYQKPMAYVLLSACLLVLSAWISYLRKVNEVE</sequence>
<dbReference type="AlphaFoldDB" id="A0AA86QHH2"/>
<gene>
    <name evidence="3" type="ORF">HINF_LOCUS20552</name>
    <name evidence="2" type="ORF">HINF_LOCUS39370</name>
</gene>
<dbReference type="EMBL" id="CATOUU010000825">
    <property type="protein sequence ID" value="CAI9951725.1"/>
    <property type="molecule type" value="Genomic_DNA"/>
</dbReference>
<evidence type="ECO:0000256" key="1">
    <source>
        <dbReference type="SAM" id="Phobius"/>
    </source>
</evidence>
<reference evidence="2" key="1">
    <citation type="submission" date="2023-06" db="EMBL/GenBank/DDBJ databases">
        <authorList>
            <person name="Kurt Z."/>
        </authorList>
    </citation>
    <scope>NUCLEOTIDE SEQUENCE</scope>
</reference>
<proteinExistence type="predicted"/>
<comment type="caution">
    <text evidence="2">The sequence shown here is derived from an EMBL/GenBank/DDBJ whole genome shotgun (WGS) entry which is preliminary data.</text>
</comment>
<evidence type="ECO:0000313" key="2">
    <source>
        <dbReference type="EMBL" id="CAI9951725.1"/>
    </source>
</evidence>
<keyword evidence="1" id="KW-1133">Transmembrane helix</keyword>
<evidence type="ECO:0000313" key="4">
    <source>
        <dbReference type="Proteomes" id="UP001642409"/>
    </source>
</evidence>
<keyword evidence="1" id="KW-0812">Transmembrane</keyword>
<keyword evidence="1" id="KW-0472">Membrane</keyword>
<feature type="transmembrane region" description="Helical" evidence="1">
    <location>
        <begin position="303"/>
        <end position="321"/>
    </location>
</feature>